<organism evidence="1 2">
    <name type="scientific">Vaccinium darrowii</name>
    <dbReference type="NCBI Taxonomy" id="229202"/>
    <lineage>
        <taxon>Eukaryota</taxon>
        <taxon>Viridiplantae</taxon>
        <taxon>Streptophyta</taxon>
        <taxon>Embryophyta</taxon>
        <taxon>Tracheophyta</taxon>
        <taxon>Spermatophyta</taxon>
        <taxon>Magnoliopsida</taxon>
        <taxon>eudicotyledons</taxon>
        <taxon>Gunneridae</taxon>
        <taxon>Pentapetalae</taxon>
        <taxon>asterids</taxon>
        <taxon>Ericales</taxon>
        <taxon>Ericaceae</taxon>
        <taxon>Vaccinioideae</taxon>
        <taxon>Vaccinieae</taxon>
        <taxon>Vaccinium</taxon>
    </lineage>
</organism>
<comment type="caution">
    <text evidence="1">The sequence shown here is derived from an EMBL/GenBank/DDBJ whole genome shotgun (WGS) entry which is preliminary data.</text>
</comment>
<reference evidence="1 2" key="1">
    <citation type="journal article" date="2021" name="Hortic Res">
        <title>High-quality reference genome and annotation aids understanding of berry development for evergreen blueberry (Vaccinium darrowii).</title>
        <authorList>
            <person name="Yu J."/>
            <person name="Hulse-Kemp A.M."/>
            <person name="Babiker E."/>
            <person name="Staton M."/>
        </authorList>
    </citation>
    <scope>NUCLEOTIDE SEQUENCE [LARGE SCALE GENOMIC DNA]</scope>
    <source>
        <strain evidence="2">cv. NJ 8807/NJ 8810</strain>
        <tissue evidence="1">Young leaf</tissue>
    </source>
</reference>
<dbReference type="Proteomes" id="UP000828048">
    <property type="component" value="Chromosome 10"/>
</dbReference>
<gene>
    <name evidence="1" type="ORF">Vadar_033467</name>
</gene>
<name>A0ACB7XLM7_9ERIC</name>
<evidence type="ECO:0000313" key="2">
    <source>
        <dbReference type="Proteomes" id="UP000828048"/>
    </source>
</evidence>
<sequence length="522" mass="58202">MPTSEEAQAFSPRSLDFTVLFGGGFGEIRSRKIAGIHGYKDPRMCLTVLCGTRDALWKRNQRNDLKEVVCCLRELNVVKKFSRLVPKMSVGSSVDPEPFLLLGRDWSCFGTGLVLRVFGFASKPNKDAGSSAAESGRPLSGDGDFGFFSGEVLQSGFIYVVLRSNHGATVGVGSTTDLVEYNYEALASITGGFSDDNFIGDTLFGKVFRGKIQQDGLETQDVVVKIWSTRTHDRTLSQRQVSRLDNEIKLLTNSDLKGHPNLVKIIGFCRETQHRGAVYELKPLDTVEKLILHDDFKWLARIKVALEFACLLECFHDQQLLHRCIAAPHIMVDQAFSPRLFDFTILVGGGFGEIRSREIFGTPGYEDPFINMTGAWCDKTDVFSYGVVLLGLIAKRVFDLKNAEALGPLNFVYAWARSEYKEKPSKKPLSMLRGMFKKKHKESQSNKSVVEISFESDQYFDAGDGVEITKLAMRCVEEKPVQRPTMKEVVCCLRGLNVVKKFGHLLPKMSVGSSVGDILLQE</sequence>
<keyword evidence="2" id="KW-1185">Reference proteome</keyword>
<protein>
    <submittedName>
        <fullName evidence="1">Uncharacterized protein</fullName>
    </submittedName>
</protein>
<proteinExistence type="predicted"/>
<dbReference type="EMBL" id="CM037160">
    <property type="protein sequence ID" value="KAH7841724.1"/>
    <property type="molecule type" value="Genomic_DNA"/>
</dbReference>
<accession>A0ACB7XLM7</accession>
<evidence type="ECO:0000313" key="1">
    <source>
        <dbReference type="EMBL" id="KAH7841724.1"/>
    </source>
</evidence>